<comment type="caution">
    <text evidence="3">The sequence shown here is derived from an EMBL/GenBank/DDBJ whole genome shotgun (WGS) entry which is preliminary data.</text>
</comment>
<dbReference type="PANTHER" id="PTHR46188">
    <property type="entry name" value="BOLA-LIKE PROTEIN 3"/>
    <property type="match status" value="1"/>
</dbReference>
<name>A0AAV2H6F6_LYMST</name>
<gene>
    <name evidence="3" type="ORF">GSLYS_00003427001</name>
</gene>
<accession>A0AAV2H6F6</accession>
<keyword evidence="4" id="KW-1185">Reference proteome</keyword>
<proteinExistence type="inferred from homology"/>
<dbReference type="InterPro" id="IPR002634">
    <property type="entry name" value="BolA"/>
</dbReference>
<evidence type="ECO:0000313" key="4">
    <source>
        <dbReference type="Proteomes" id="UP001497497"/>
    </source>
</evidence>
<reference evidence="3 4" key="1">
    <citation type="submission" date="2024-04" db="EMBL/GenBank/DDBJ databases">
        <authorList>
            <consortium name="Genoscope - CEA"/>
            <person name="William W."/>
        </authorList>
    </citation>
    <scope>NUCLEOTIDE SEQUENCE [LARGE SCALE GENOMIC DNA]</scope>
</reference>
<evidence type="ECO:0000313" key="3">
    <source>
        <dbReference type="EMBL" id="CAL1529272.1"/>
    </source>
</evidence>
<evidence type="ECO:0000256" key="2">
    <source>
        <dbReference type="RuleBase" id="RU003860"/>
    </source>
</evidence>
<dbReference type="Proteomes" id="UP001497497">
    <property type="component" value="Unassembled WGS sequence"/>
</dbReference>
<dbReference type="EMBL" id="CAXITT010000045">
    <property type="protein sequence ID" value="CAL1529272.1"/>
    <property type="molecule type" value="Genomic_DNA"/>
</dbReference>
<evidence type="ECO:0000256" key="1">
    <source>
        <dbReference type="ARBA" id="ARBA00005578"/>
    </source>
</evidence>
<dbReference type="Gene3D" id="3.30.300.90">
    <property type="entry name" value="BolA-like"/>
    <property type="match status" value="1"/>
</dbReference>
<dbReference type="AlphaFoldDB" id="A0AAV2H6F6"/>
<dbReference type="SUPFAM" id="SSF82657">
    <property type="entry name" value="BolA-like"/>
    <property type="match status" value="1"/>
</dbReference>
<dbReference type="InterPro" id="IPR052275">
    <property type="entry name" value="Mt_Fe-S_assembly_factor"/>
</dbReference>
<organism evidence="3 4">
    <name type="scientific">Lymnaea stagnalis</name>
    <name type="common">Great pond snail</name>
    <name type="synonym">Helix stagnalis</name>
    <dbReference type="NCBI Taxonomy" id="6523"/>
    <lineage>
        <taxon>Eukaryota</taxon>
        <taxon>Metazoa</taxon>
        <taxon>Spiralia</taxon>
        <taxon>Lophotrochozoa</taxon>
        <taxon>Mollusca</taxon>
        <taxon>Gastropoda</taxon>
        <taxon>Heterobranchia</taxon>
        <taxon>Euthyneura</taxon>
        <taxon>Panpulmonata</taxon>
        <taxon>Hygrophila</taxon>
        <taxon>Lymnaeoidea</taxon>
        <taxon>Lymnaeidae</taxon>
        <taxon>Lymnaea</taxon>
    </lineage>
</organism>
<dbReference type="PANTHER" id="PTHR46188:SF1">
    <property type="entry name" value="BOLA-LIKE PROTEIN 3"/>
    <property type="match status" value="1"/>
</dbReference>
<sequence>MQRIIRTIINQIQSLTAVKLRPPAIYAQWLFKYGTETGEKPGFEGNLTAGEKNIKDKLQKAFPDATEIQVADVSGGCGAMYQINIESLKFKGIRTIQQHRLVNEALAEEIKSMHGFKLSTKTPDTDKE</sequence>
<dbReference type="Pfam" id="PF01722">
    <property type="entry name" value="BolA"/>
    <property type="match status" value="1"/>
</dbReference>
<dbReference type="InterPro" id="IPR036065">
    <property type="entry name" value="BolA-like_sf"/>
</dbReference>
<comment type="similarity">
    <text evidence="1 2">Belongs to the BolA/IbaG family.</text>
</comment>
<dbReference type="GO" id="GO:0005759">
    <property type="term" value="C:mitochondrial matrix"/>
    <property type="evidence" value="ECO:0007669"/>
    <property type="project" value="TreeGrafter"/>
</dbReference>
<evidence type="ECO:0008006" key="5">
    <source>
        <dbReference type="Google" id="ProtNLM"/>
    </source>
</evidence>
<protein>
    <recommendedName>
        <fullName evidence="5">BolA-like protein 3</fullName>
    </recommendedName>
</protein>